<dbReference type="Proteomes" id="UP000323067">
    <property type="component" value="Chromosome ii"/>
</dbReference>
<dbReference type="VEuPathDB" id="FungiDB:CCM_04050"/>
<dbReference type="VEuPathDB" id="FungiDB:A9K55_000786"/>
<dbReference type="EMBL" id="CP023327">
    <property type="protein sequence ID" value="ATY66698.1"/>
    <property type="molecule type" value="Genomic_DNA"/>
</dbReference>
<reference evidence="1 2" key="1">
    <citation type="journal article" date="2017" name="BMC Genomics">
        <title>Chromosome level assembly and secondary metabolite potential of the parasitic fungus Cordyceps militaris.</title>
        <authorList>
            <person name="Kramer G.J."/>
            <person name="Nodwell J.R."/>
        </authorList>
    </citation>
    <scope>NUCLEOTIDE SEQUENCE [LARGE SCALE GENOMIC DNA]</scope>
    <source>
        <strain evidence="1 2">ATCC 34164</strain>
    </source>
</reference>
<gene>
    <name evidence="1" type="ORF">A9K55_000786</name>
</gene>
<accession>A0A2H4SUB6</accession>
<proteinExistence type="predicted"/>
<evidence type="ECO:0000313" key="2">
    <source>
        <dbReference type="Proteomes" id="UP000323067"/>
    </source>
</evidence>
<sequence>MHQLCTNATKIDNKTSYSCALSAYNTTKHVNIKALNESMMRRRVKKGCPPQRVKVVCHVTCSMNKQVPGGADVMLPWATQQVACSSAPIARLLVQKDAKNFAEIT</sequence>
<evidence type="ECO:0000313" key="1">
    <source>
        <dbReference type="EMBL" id="ATY66698.1"/>
    </source>
</evidence>
<organism evidence="1 2">
    <name type="scientific">Cordyceps militaris</name>
    <name type="common">Caterpillar fungus</name>
    <name type="synonym">Clavaria militaris</name>
    <dbReference type="NCBI Taxonomy" id="73501"/>
    <lineage>
        <taxon>Eukaryota</taxon>
        <taxon>Fungi</taxon>
        <taxon>Dikarya</taxon>
        <taxon>Ascomycota</taxon>
        <taxon>Pezizomycotina</taxon>
        <taxon>Sordariomycetes</taxon>
        <taxon>Hypocreomycetidae</taxon>
        <taxon>Hypocreales</taxon>
        <taxon>Cordycipitaceae</taxon>
        <taxon>Cordyceps</taxon>
    </lineage>
</organism>
<protein>
    <submittedName>
        <fullName evidence="1">Uncharacterized protein</fullName>
    </submittedName>
</protein>
<name>A0A2H4SUB6_CORMI</name>
<dbReference type="AlphaFoldDB" id="A0A2H4SUB6"/>